<feature type="transmembrane region" description="Helical" evidence="7">
    <location>
        <begin position="6"/>
        <end position="22"/>
    </location>
</feature>
<keyword evidence="6 7" id="KW-0472">Membrane</keyword>
<name>A0A2V2N5A4_9EURY</name>
<evidence type="ECO:0000256" key="1">
    <source>
        <dbReference type="ARBA" id="ARBA00004651"/>
    </source>
</evidence>
<dbReference type="AlphaFoldDB" id="A0A2V2N5A4"/>
<dbReference type="Proteomes" id="UP000245657">
    <property type="component" value="Unassembled WGS sequence"/>
</dbReference>
<evidence type="ECO:0000259" key="8">
    <source>
        <dbReference type="Pfam" id="PF00361"/>
    </source>
</evidence>
<accession>A0A2V2N5A4</accession>
<feature type="transmembrane region" description="Helical" evidence="7">
    <location>
        <begin position="160"/>
        <end position="182"/>
    </location>
</feature>
<comment type="subcellular location">
    <subcellularLocation>
        <location evidence="1">Cell membrane</location>
        <topology evidence="1">Multi-pass membrane protein</topology>
    </subcellularLocation>
</comment>
<evidence type="ECO:0000256" key="5">
    <source>
        <dbReference type="ARBA" id="ARBA00023002"/>
    </source>
</evidence>
<dbReference type="GO" id="GO:0005886">
    <property type="term" value="C:plasma membrane"/>
    <property type="evidence" value="ECO:0007669"/>
    <property type="project" value="UniProtKB-SubCell"/>
</dbReference>
<evidence type="ECO:0000256" key="3">
    <source>
        <dbReference type="ARBA" id="ARBA00022692"/>
    </source>
</evidence>
<keyword evidence="2" id="KW-1003">Cell membrane</keyword>
<evidence type="ECO:0000256" key="6">
    <source>
        <dbReference type="ARBA" id="ARBA00023136"/>
    </source>
</evidence>
<organism evidence="9 10">
    <name type="scientific">Methanospirillum lacunae</name>
    <dbReference type="NCBI Taxonomy" id="668570"/>
    <lineage>
        <taxon>Archaea</taxon>
        <taxon>Methanobacteriati</taxon>
        <taxon>Methanobacteriota</taxon>
        <taxon>Stenosarchaea group</taxon>
        <taxon>Methanomicrobia</taxon>
        <taxon>Methanomicrobiales</taxon>
        <taxon>Methanospirillaceae</taxon>
        <taxon>Methanospirillum</taxon>
    </lineage>
</organism>
<feature type="transmembrane region" description="Helical" evidence="7">
    <location>
        <begin position="130"/>
        <end position="148"/>
    </location>
</feature>
<sequence length="494" mass="53425">MTLLVALLYPAVTAIILLLQAVQKSHRQMSLLGVIHSAATLIITILLMAMPDAWNGALLSLFMIDHLNLILMLVTGVIFTCASIYAVGYIDGLVKAGELSRRSLRIFYLGFSLLLFVTTMAFYAPNVAQFWIFAELTTVFSALLVSILAVKENIDASLKYIFVCSTSMLFSFIGVIFLFELIRQKTGTGSLDWQTILAEAPSCNSGMLMIACTFFFIGFAAKSGVVPLHTWLPEAHAKAPSAVSAVLSGAILNVGIYGIARIAGIVHQTSIAPRISLLLIIFGMLTMSVACFSMLRQTGIKRLIAFSSIENMGFLLLATGIGTPVAFFWMIYHMMGHSVVKAGLFFSAGILHRQYKSHTPGTEDQIGDLFRLQPFAAVAFIIGSVAIIGTPIFPLFLSKFGILLESGKLSLYIPLLALLLFALAGAAIFRFILDIMGKTCAEGEVPLQYIVPIWMKVPVVFLLALSVFMGVLMIPGEEAFLSAAVHDIGIGGGI</sequence>
<evidence type="ECO:0000256" key="4">
    <source>
        <dbReference type="ARBA" id="ARBA00022989"/>
    </source>
</evidence>
<dbReference type="InterPro" id="IPR052175">
    <property type="entry name" value="ComplexI-like_HydComp"/>
</dbReference>
<keyword evidence="3 7" id="KW-0812">Transmembrane</keyword>
<evidence type="ECO:0000313" key="9">
    <source>
        <dbReference type="EMBL" id="PWR71387.1"/>
    </source>
</evidence>
<keyword evidence="5" id="KW-0560">Oxidoreductase</keyword>
<feature type="transmembrane region" description="Helical" evidence="7">
    <location>
        <begin position="409"/>
        <end position="433"/>
    </location>
</feature>
<dbReference type="RefSeq" id="WP_109969005.1">
    <property type="nucleotide sequence ID" value="NZ_CP176093.1"/>
</dbReference>
<feature type="transmembrane region" description="Helical" evidence="7">
    <location>
        <begin position="242"/>
        <end position="263"/>
    </location>
</feature>
<evidence type="ECO:0000313" key="10">
    <source>
        <dbReference type="Proteomes" id="UP000245657"/>
    </source>
</evidence>
<comment type="caution">
    <text evidence="9">The sequence shown here is derived from an EMBL/GenBank/DDBJ whole genome shotgun (WGS) entry which is preliminary data.</text>
</comment>
<feature type="transmembrane region" description="Helical" evidence="7">
    <location>
        <begin position="29"/>
        <end position="49"/>
    </location>
</feature>
<evidence type="ECO:0000256" key="2">
    <source>
        <dbReference type="ARBA" id="ARBA00022475"/>
    </source>
</evidence>
<feature type="transmembrane region" description="Helical" evidence="7">
    <location>
        <begin position="202"/>
        <end position="221"/>
    </location>
</feature>
<feature type="transmembrane region" description="Helical" evidence="7">
    <location>
        <begin position="69"/>
        <end position="94"/>
    </location>
</feature>
<gene>
    <name evidence="9" type="ORF">DK846_11010</name>
</gene>
<feature type="transmembrane region" description="Helical" evidence="7">
    <location>
        <begin position="375"/>
        <end position="397"/>
    </location>
</feature>
<keyword evidence="4 7" id="KW-1133">Transmembrane helix</keyword>
<proteinExistence type="predicted"/>
<dbReference type="PRINTS" id="PR01434">
    <property type="entry name" value="NADHDHGNASE5"/>
</dbReference>
<feature type="domain" description="NADH:quinone oxidoreductase/Mrp antiporter transmembrane" evidence="8">
    <location>
        <begin position="124"/>
        <end position="417"/>
    </location>
</feature>
<dbReference type="GO" id="GO:0016491">
    <property type="term" value="F:oxidoreductase activity"/>
    <property type="evidence" value="ECO:0007669"/>
    <property type="project" value="UniProtKB-KW"/>
</dbReference>
<dbReference type="GeneID" id="97546985"/>
<evidence type="ECO:0000256" key="7">
    <source>
        <dbReference type="SAM" id="Phobius"/>
    </source>
</evidence>
<dbReference type="NCBIfam" id="NF006427">
    <property type="entry name" value="PRK08676.1"/>
    <property type="match status" value="1"/>
</dbReference>
<dbReference type="OrthoDB" id="19089at2157"/>
<feature type="transmembrane region" description="Helical" evidence="7">
    <location>
        <begin position="453"/>
        <end position="474"/>
    </location>
</feature>
<dbReference type="PANTHER" id="PTHR42682">
    <property type="entry name" value="HYDROGENASE-4 COMPONENT F"/>
    <property type="match status" value="1"/>
</dbReference>
<dbReference type="PANTHER" id="PTHR42682:SF5">
    <property type="entry name" value="HYDROGENASE-4 COMPONENT F"/>
    <property type="match status" value="1"/>
</dbReference>
<protein>
    <submittedName>
        <fullName evidence="9">Hydrogenase membrane subunit</fullName>
    </submittedName>
</protein>
<dbReference type="Pfam" id="PF00361">
    <property type="entry name" value="Proton_antipo_M"/>
    <property type="match status" value="1"/>
</dbReference>
<feature type="transmembrane region" description="Helical" evidence="7">
    <location>
        <begin position="315"/>
        <end position="335"/>
    </location>
</feature>
<keyword evidence="10" id="KW-1185">Reference proteome</keyword>
<dbReference type="InterPro" id="IPR001750">
    <property type="entry name" value="ND/Mrp_TM"/>
</dbReference>
<reference evidence="9 10" key="1">
    <citation type="submission" date="2018-05" db="EMBL/GenBank/DDBJ databases">
        <title>Draft genome of Methanospirillum lacunae Ki8-1.</title>
        <authorList>
            <person name="Dueholm M.S."/>
            <person name="Nielsen P.H."/>
            <person name="Bakmann L.F."/>
            <person name="Otzen D.E."/>
        </authorList>
    </citation>
    <scope>NUCLEOTIDE SEQUENCE [LARGE SCALE GENOMIC DNA]</scope>
    <source>
        <strain evidence="9 10">Ki8-1</strain>
    </source>
</reference>
<feature type="transmembrane region" description="Helical" evidence="7">
    <location>
        <begin position="275"/>
        <end position="295"/>
    </location>
</feature>
<feature type="transmembrane region" description="Helical" evidence="7">
    <location>
        <begin position="106"/>
        <end position="124"/>
    </location>
</feature>
<dbReference type="EMBL" id="QGMY01000008">
    <property type="protein sequence ID" value="PWR71387.1"/>
    <property type="molecule type" value="Genomic_DNA"/>
</dbReference>